<gene>
    <name evidence="1" type="ORF">EZS28_021260</name>
</gene>
<dbReference type="Proteomes" id="UP000324800">
    <property type="component" value="Unassembled WGS sequence"/>
</dbReference>
<sequence length="482" mass="51687">MILTIDTSLPTGTPLYINQRDSNLSSQFPDSKLVTNYVLNAGTPTSFAGVTSGNIQINATATSYDDGLRISRIDSYTGNATIQLGCGRTSNTGAIVGQWTIFTPLSSSETNPQGFTIAVSSQAGDNTRGLQISADGNTVYGIFTAPTKVNSYYDIDYGVNQLFHNHSRSGTSAIYSVYIRLEQAGNITIVVSDQSTYYTNRITERLTKDVVSGVINGIQIPITYDLANGGIINNMLQVNPTGRTYTTFNNGIRIGNYNSEYSSLYLGCDTIAINTTKAGQWEISKTNDNALTINPQSLRQADHSVGLSIISDSSTIKFNGNELVNVGTDQTITGRKTFINIFQIKPTDVSYGEEIRIANTAISNLCAVYIGTSPTNTSGEIADQWTIFKRRNGSMIICRTADQNTANKGLMISADGNTLYFNGSIIAGTGATSGASNGSVNYSAGNPILWGMNSTDPIGEFYSDGAKVQWRAHPLTMGSVPP</sequence>
<dbReference type="EMBL" id="SNRW01006369">
    <property type="protein sequence ID" value="KAA6383213.1"/>
    <property type="molecule type" value="Genomic_DNA"/>
</dbReference>
<accession>A0A5J4VLV4</accession>
<protein>
    <submittedName>
        <fullName evidence="1">Uncharacterized protein</fullName>
    </submittedName>
</protein>
<proteinExistence type="predicted"/>
<evidence type="ECO:0000313" key="1">
    <source>
        <dbReference type="EMBL" id="KAA6383213.1"/>
    </source>
</evidence>
<organism evidence="1 2">
    <name type="scientific">Streblomastix strix</name>
    <dbReference type="NCBI Taxonomy" id="222440"/>
    <lineage>
        <taxon>Eukaryota</taxon>
        <taxon>Metamonada</taxon>
        <taxon>Preaxostyla</taxon>
        <taxon>Oxymonadida</taxon>
        <taxon>Streblomastigidae</taxon>
        <taxon>Streblomastix</taxon>
    </lineage>
</organism>
<comment type="caution">
    <text evidence="1">The sequence shown here is derived from an EMBL/GenBank/DDBJ whole genome shotgun (WGS) entry which is preliminary data.</text>
</comment>
<name>A0A5J4VLV4_9EUKA</name>
<dbReference type="AlphaFoldDB" id="A0A5J4VLV4"/>
<reference evidence="1 2" key="1">
    <citation type="submission" date="2019-03" db="EMBL/GenBank/DDBJ databases">
        <title>Single cell metagenomics reveals metabolic interactions within the superorganism composed of flagellate Streblomastix strix and complex community of Bacteroidetes bacteria on its surface.</title>
        <authorList>
            <person name="Treitli S.C."/>
            <person name="Kolisko M."/>
            <person name="Husnik F."/>
            <person name="Keeling P."/>
            <person name="Hampl V."/>
        </authorList>
    </citation>
    <scope>NUCLEOTIDE SEQUENCE [LARGE SCALE GENOMIC DNA]</scope>
    <source>
        <strain evidence="1">ST1C</strain>
    </source>
</reference>
<evidence type="ECO:0000313" key="2">
    <source>
        <dbReference type="Proteomes" id="UP000324800"/>
    </source>
</evidence>